<organism evidence="2 3">
    <name type="scientific">Cystobacter ferrugineus</name>
    <dbReference type="NCBI Taxonomy" id="83449"/>
    <lineage>
        <taxon>Bacteria</taxon>
        <taxon>Pseudomonadati</taxon>
        <taxon>Myxococcota</taxon>
        <taxon>Myxococcia</taxon>
        <taxon>Myxococcales</taxon>
        <taxon>Cystobacterineae</taxon>
        <taxon>Archangiaceae</taxon>
        <taxon>Cystobacter</taxon>
    </lineage>
</organism>
<dbReference type="OrthoDB" id="5524524at2"/>
<dbReference type="Proteomes" id="UP000182229">
    <property type="component" value="Unassembled WGS sequence"/>
</dbReference>
<proteinExistence type="predicted"/>
<feature type="chain" id="PRO_5013018920" description="DUF2381 family protein" evidence="1">
    <location>
        <begin position="23"/>
        <end position="311"/>
    </location>
</feature>
<dbReference type="EMBL" id="MPIN01000001">
    <property type="protein sequence ID" value="OJH41791.1"/>
    <property type="molecule type" value="Genomic_DNA"/>
</dbReference>
<reference evidence="2 3" key="2">
    <citation type="submission" date="2016-12" db="EMBL/GenBank/DDBJ databases">
        <title>Draft Genome Sequence of Cystobacter ferrugineus Strain Cbfe23.</title>
        <authorList>
            <person name="Akbar S."/>
            <person name="Dowd S.E."/>
            <person name="Stevens D.C."/>
        </authorList>
    </citation>
    <scope>NUCLEOTIDE SEQUENCE [LARGE SCALE GENOMIC DNA]</scope>
    <source>
        <strain evidence="2 3">Cbfe23</strain>
    </source>
</reference>
<keyword evidence="1" id="KW-0732">Signal</keyword>
<sequence>MWKILLLRSTLFLALVASIAGAEERAPNERAIFFSDHPNQEAPEVYVVGGVVTVLGLEQPCDPARTKMLGWEGRFEPLQCAGRWVLLAPIRDLEPKDRFMLLVTLADGTELPFTVTSKQENVMDRTGDQQVNVFRDREASKAVLASLHDSLRREEKLRETVARYQKEDSVDHALAALLLKGATKQTTFRERRRALFRCPTGAEFRITVFASKGQDKMAVVFNVKNNSPSEPWGLMEARLLTAEGQEDRPFALRASRNLWGPGGESGQIAVVVDASAFDSKGGPENLVLELFRHGDGLRQAWVFLDQHILRE</sequence>
<evidence type="ECO:0008006" key="4">
    <source>
        <dbReference type="Google" id="ProtNLM"/>
    </source>
</evidence>
<dbReference type="AlphaFoldDB" id="A0A1L9BHQ3"/>
<feature type="signal peptide" evidence="1">
    <location>
        <begin position="1"/>
        <end position="22"/>
    </location>
</feature>
<gene>
    <name evidence="2" type="ORF">BON30_00685</name>
</gene>
<reference evidence="3" key="1">
    <citation type="submission" date="2016-11" db="EMBL/GenBank/DDBJ databases">
        <authorList>
            <person name="Shukria A."/>
            <person name="Stevens D.C."/>
        </authorList>
    </citation>
    <scope>NUCLEOTIDE SEQUENCE [LARGE SCALE GENOMIC DNA]</scope>
    <source>
        <strain evidence="3">Cbfe23</strain>
    </source>
</reference>
<dbReference type="InterPro" id="IPR011754">
    <property type="entry name" value="Mxa_paralog_2268"/>
</dbReference>
<protein>
    <recommendedName>
        <fullName evidence="4">DUF2381 family protein</fullName>
    </recommendedName>
</protein>
<evidence type="ECO:0000313" key="3">
    <source>
        <dbReference type="Proteomes" id="UP000182229"/>
    </source>
</evidence>
<comment type="caution">
    <text evidence="2">The sequence shown here is derived from an EMBL/GenBank/DDBJ whole genome shotgun (WGS) entry which is preliminary data.</text>
</comment>
<dbReference type="RefSeq" id="WP_071895871.1">
    <property type="nucleotide sequence ID" value="NZ_MPIN01000001.1"/>
</dbReference>
<name>A0A1L9BHQ3_9BACT</name>
<accession>A0A1L9BHQ3</accession>
<evidence type="ECO:0000256" key="1">
    <source>
        <dbReference type="SAM" id="SignalP"/>
    </source>
</evidence>
<dbReference type="STRING" id="83449.BON30_00685"/>
<keyword evidence="3" id="KW-1185">Reference proteome</keyword>
<dbReference type="Pfam" id="PF09544">
    <property type="entry name" value="DUF2381"/>
    <property type="match status" value="1"/>
</dbReference>
<evidence type="ECO:0000313" key="2">
    <source>
        <dbReference type="EMBL" id="OJH41791.1"/>
    </source>
</evidence>